<evidence type="ECO:0000313" key="3">
    <source>
        <dbReference type="EMBL" id="CCI41634.1"/>
    </source>
</evidence>
<sequence>MGNTMGSKKTVKEQLRENKRQINRAIRELDRERANLQLQEKKTVIEIKKLAKEGQLAAVKVMAKDIVRIRQHVEKFYSMRSQLQAVSLRLESVRSAEAMTSALQGTTSAMKSMASTMNLPRLNQILREYTKESEKMEMTQEMLGETIDDAIDTDQNEEQEDQIVDQILDEIGIDLTGAVPEAPSAKTISKANKNEKTAAPIAAMEQSFPASMPSVSGANLPTQTNISSDASRMQSDVAMQDLEARLHNLRQS</sequence>
<reference evidence="3 4" key="1">
    <citation type="submission" date="2012-05" db="EMBL/GenBank/DDBJ databases">
        <title>Recombination and specialization in a pathogen metapopulation.</title>
        <authorList>
            <person name="Gardiner A."/>
            <person name="Kemen E."/>
            <person name="Schultz-Larsen T."/>
            <person name="MacLean D."/>
            <person name="Van Oosterhout C."/>
            <person name="Jones J.D.G."/>
        </authorList>
    </citation>
    <scope>NUCLEOTIDE SEQUENCE [LARGE SCALE GENOMIC DNA]</scope>
    <source>
        <strain evidence="3 4">Ac Nc2</strain>
    </source>
</reference>
<dbReference type="InterPro" id="IPR005024">
    <property type="entry name" value="Snf7_fam"/>
</dbReference>
<dbReference type="Gene3D" id="6.10.140.1230">
    <property type="match status" value="1"/>
</dbReference>
<organism evidence="3 4">
    <name type="scientific">Albugo candida</name>
    <dbReference type="NCBI Taxonomy" id="65357"/>
    <lineage>
        <taxon>Eukaryota</taxon>
        <taxon>Sar</taxon>
        <taxon>Stramenopiles</taxon>
        <taxon>Oomycota</taxon>
        <taxon>Peronosporomycetes</taxon>
        <taxon>Albuginales</taxon>
        <taxon>Albuginaceae</taxon>
        <taxon>Albugo</taxon>
    </lineage>
</organism>
<accession>A0A024G445</accession>
<dbReference type="AlphaFoldDB" id="A0A024G445"/>
<feature type="coiled-coil region" evidence="1">
    <location>
        <begin position="8"/>
        <end position="46"/>
    </location>
</feature>
<keyword evidence="1" id="KW-0175">Coiled coil</keyword>
<dbReference type="FunCoup" id="A0A024G445">
    <property type="interactions" value="592"/>
</dbReference>
<dbReference type="Proteomes" id="UP000053237">
    <property type="component" value="Unassembled WGS sequence"/>
</dbReference>
<dbReference type="EMBL" id="CAIX01000022">
    <property type="protein sequence ID" value="CCI41634.1"/>
    <property type="molecule type" value="Genomic_DNA"/>
</dbReference>
<dbReference type="Pfam" id="PF03357">
    <property type="entry name" value="Snf7"/>
    <property type="match status" value="1"/>
</dbReference>
<feature type="region of interest" description="Disordered" evidence="2">
    <location>
        <begin position="212"/>
        <end position="252"/>
    </location>
</feature>
<dbReference type="STRING" id="65357.A0A024G445"/>
<evidence type="ECO:0000313" key="4">
    <source>
        <dbReference type="Proteomes" id="UP000053237"/>
    </source>
</evidence>
<proteinExistence type="predicted"/>
<dbReference type="GO" id="GO:0007034">
    <property type="term" value="P:vacuolar transport"/>
    <property type="evidence" value="ECO:0007669"/>
    <property type="project" value="InterPro"/>
</dbReference>
<dbReference type="OrthoDB" id="5594417at2759"/>
<comment type="caution">
    <text evidence="3">The sequence shown here is derived from an EMBL/GenBank/DDBJ whole genome shotgun (WGS) entry which is preliminary data.</text>
</comment>
<feature type="compositionally biased region" description="Polar residues" evidence="2">
    <location>
        <begin position="213"/>
        <end position="234"/>
    </location>
</feature>
<protein>
    <recommendedName>
        <fullName evidence="5">Charged multivesicular body protein 2a</fullName>
    </recommendedName>
</protein>
<gene>
    <name evidence="3" type="ORF">BN9_024180</name>
</gene>
<evidence type="ECO:0000256" key="1">
    <source>
        <dbReference type="SAM" id="Coils"/>
    </source>
</evidence>
<name>A0A024G445_9STRA</name>
<dbReference type="PANTHER" id="PTHR10476">
    <property type="entry name" value="CHARGED MULTIVESICULAR BODY PROTEIN"/>
    <property type="match status" value="1"/>
</dbReference>
<evidence type="ECO:0000256" key="2">
    <source>
        <dbReference type="SAM" id="MobiDB-lite"/>
    </source>
</evidence>
<dbReference type="InParanoid" id="A0A024G445"/>
<keyword evidence="4" id="KW-1185">Reference proteome</keyword>
<evidence type="ECO:0008006" key="5">
    <source>
        <dbReference type="Google" id="ProtNLM"/>
    </source>
</evidence>